<dbReference type="EMBL" id="KV878209">
    <property type="protein sequence ID" value="OJJ41197.1"/>
    <property type="molecule type" value="Genomic_DNA"/>
</dbReference>
<dbReference type="Pfam" id="PF00149">
    <property type="entry name" value="Metallophos"/>
    <property type="match status" value="1"/>
</dbReference>
<evidence type="ECO:0000256" key="2">
    <source>
        <dbReference type="ARBA" id="ARBA00023180"/>
    </source>
</evidence>
<name>A0A1L9S205_ASPWE</name>
<keyword evidence="6" id="KW-0732">Signal</keyword>
<dbReference type="GO" id="GO:0046872">
    <property type="term" value="F:metal ion binding"/>
    <property type="evidence" value="ECO:0007669"/>
    <property type="project" value="UniProtKB-KW"/>
</dbReference>
<evidence type="ECO:0000256" key="5">
    <source>
        <dbReference type="PIRSR" id="PIRSR000948-2"/>
    </source>
</evidence>
<feature type="domain" description="Calcineurin-like phosphoesterase" evidence="7">
    <location>
        <begin position="139"/>
        <end position="397"/>
    </location>
</feature>
<feature type="chain" id="PRO_5013381472" description="Sphingomyelin phosphodiesterase" evidence="6">
    <location>
        <begin position="21"/>
        <end position="602"/>
    </location>
</feature>
<feature type="disulfide bond" evidence="5">
    <location>
        <begin position="167"/>
        <end position="191"/>
    </location>
</feature>
<dbReference type="GO" id="GO:0006685">
    <property type="term" value="P:sphingomyelin catabolic process"/>
    <property type="evidence" value="ECO:0007669"/>
    <property type="project" value="UniProtKB-UniRule"/>
</dbReference>
<dbReference type="STRING" id="1073089.A0A1L9S205"/>
<feature type="binding site" evidence="4">
    <location>
        <position position="396"/>
    </location>
    <ligand>
        <name>Zn(2+)</name>
        <dbReference type="ChEBI" id="CHEBI:29105"/>
        <label>1</label>
    </ligand>
</feature>
<comment type="similarity">
    <text evidence="3">Belongs to the acid sphingomyelinase family.</text>
</comment>
<keyword evidence="9" id="KW-1185">Reference proteome</keyword>
<evidence type="ECO:0000256" key="6">
    <source>
        <dbReference type="SAM" id="SignalP"/>
    </source>
</evidence>
<accession>A0A1L9S205</accession>
<comment type="cofactor">
    <cofactor evidence="4">
        <name>Zn(2+)</name>
        <dbReference type="ChEBI" id="CHEBI:29105"/>
    </cofactor>
    <text evidence="4">Binds 2 Zn(2+) ions per subunit.</text>
</comment>
<dbReference type="CDD" id="cd00842">
    <property type="entry name" value="MPP_ASMase"/>
    <property type="match status" value="1"/>
</dbReference>
<dbReference type="GO" id="GO:0016020">
    <property type="term" value="C:membrane"/>
    <property type="evidence" value="ECO:0007669"/>
    <property type="project" value="GOC"/>
</dbReference>
<feature type="disulfide bond" evidence="5">
    <location>
        <begin position="161"/>
        <end position="166"/>
    </location>
</feature>
<comment type="function">
    <text evidence="3">Converts sphingomyelin to ceramide.</text>
</comment>
<keyword evidence="4" id="KW-0862">Zinc</keyword>
<reference evidence="9" key="1">
    <citation type="journal article" date="2017" name="Genome Biol.">
        <title>Comparative genomics reveals high biological diversity and specific adaptations in the industrially and medically important fungal genus Aspergillus.</title>
        <authorList>
            <person name="de Vries R.P."/>
            <person name="Riley R."/>
            <person name="Wiebenga A."/>
            <person name="Aguilar-Osorio G."/>
            <person name="Amillis S."/>
            <person name="Uchima C.A."/>
            <person name="Anderluh G."/>
            <person name="Asadollahi M."/>
            <person name="Askin M."/>
            <person name="Barry K."/>
            <person name="Battaglia E."/>
            <person name="Bayram O."/>
            <person name="Benocci T."/>
            <person name="Braus-Stromeyer S.A."/>
            <person name="Caldana C."/>
            <person name="Canovas D."/>
            <person name="Cerqueira G.C."/>
            <person name="Chen F."/>
            <person name="Chen W."/>
            <person name="Choi C."/>
            <person name="Clum A."/>
            <person name="Dos Santos R.A."/>
            <person name="Damasio A.R."/>
            <person name="Diallinas G."/>
            <person name="Emri T."/>
            <person name="Fekete E."/>
            <person name="Flipphi M."/>
            <person name="Freyberg S."/>
            <person name="Gallo A."/>
            <person name="Gournas C."/>
            <person name="Habgood R."/>
            <person name="Hainaut M."/>
            <person name="Harispe M.L."/>
            <person name="Henrissat B."/>
            <person name="Hilden K.S."/>
            <person name="Hope R."/>
            <person name="Hossain A."/>
            <person name="Karabika E."/>
            <person name="Karaffa L."/>
            <person name="Karanyi Z."/>
            <person name="Krasevec N."/>
            <person name="Kuo A."/>
            <person name="Kusch H."/>
            <person name="LaButti K."/>
            <person name="Lagendijk E.L."/>
            <person name="Lapidus A."/>
            <person name="Levasseur A."/>
            <person name="Lindquist E."/>
            <person name="Lipzen A."/>
            <person name="Logrieco A.F."/>
            <person name="MacCabe A."/>
            <person name="Maekelae M.R."/>
            <person name="Malavazi I."/>
            <person name="Melin P."/>
            <person name="Meyer V."/>
            <person name="Mielnichuk N."/>
            <person name="Miskei M."/>
            <person name="Molnar A.P."/>
            <person name="Mule G."/>
            <person name="Ngan C.Y."/>
            <person name="Orejas M."/>
            <person name="Orosz E."/>
            <person name="Ouedraogo J.P."/>
            <person name="Overkamp K.M."/>
            <person name="Park H.-S."/>
            <person name="Perrone G."/>
            <person name="Piumi F."/>
            <person name="Punt P.J."/>
            <person name="Ram A.F."/>
            <person name="Ramon A."/>
            <person name="Rauscher S."/>
            <person name="Record E."/>
            <person name="Riano-Pachon D.M."/>
            <person name="Robert V."/>
            <person name="Roehrig J."/>
            <person name="Ruller R."/>
            <person name="Salamov A."/>
            <person name="Salih N.S."/>
            <person name="Samson R.A."/>
            <person name="Sandor E."/>
            <person name="Sanguinetti M."/>
            <person name="Schuetze T."/>
            <person name="Sepcic K."/>
            <person name="Shelest E."/>
            <person name="Sherlock G."/>
            <person name="Sophianopoulou V."/>
            <person name="Squina F.M."/>
            <person name="Sun H."/>
            <person name="Susca A."/>
            <person name="Todd R.B."/>
            <person name="Tsang A."/>
            <person name="Unkles S.E."/>
            <person name="van de Wiele N."/>
            <person name="van Rossen-Uffink D."/>
            <person name="Oliveira J.V."/>
            <person name="Vesth T.C."/>
            <person name="Visser J."/>
            <person name="Yu J.-H."/>
            <person name="Zhou M."/>
            <person name="Andersen M.R."/>
            <person name="Archer D.B."/>
            <person name="Baker S.E."/>
            <person name="Benoit I."/>
            <person name="Brakhage A.A."/>
            <person name="Braus G.H."/>
            <person name="Fischer R."/>
            <person name="Frisvad J.C."/>
            <person name="Goldman G.H."/>
            <person name="Houbraken J."/>
            <person name="Oakley B."/>
            <person name="Pocsi I."/>
            <person name="Scazzocchio C."/>
            <person name="Seiboth B."/>
            <person name="vanKuyk P.A."/>
            <person name="Wortman J."/>
            <person name="Dyer P.S."/>
            <person name="Grigoriev I.V."/>
        </authorList>
    </citation>
    <scope>NUCLEOTIDE SEQUENCE [LARGE SCALE GENOMIC DNA]</scope>
    <source>
        <strain evidence="9">DTO 134E9</strain>
    </source>
</reference>
<dbReference type="OrthoDB" id="282973at2759"/>
<dbReference type="VEuPathDB" id="FungiDB:ASPWEDRAFT_167228"/>
<dbReference type="Proteomes" id="UP000184383">
    <property type="component" value="Unassembled WGS sequence"/>
</dbReference>
<feature type="disulfide bond" evidence="5">
    <location>
        <begin position="33"/>
        <end position="109"/>
    </location>
</feature>
<keyword evidence="3" id="KW-0326">Glycosidase</keyword>
<evidence type="ECO:0000259" key="7">
    <source>
        <dbReference type="Pfam" id="PF00149"/>
    </source>
</evidence>
<evidence type="ECO:0000313" key="9">
    <source>
        <dbReference type="Proteomes" id="UP000184383"/>
    </source>
</evidence>
<dbReference type="AlphaFoldDB" id="A0A1L9S205"/>
<feature type="binding site" evidence="4">
    <location>
        <position position="218"/>
    </location>
    <ligand>
        <name>Zn(2+)</name>
        <dbReference type="ChEBI" id="CHEBI:29105"/>
        <label>2</label>
    </ligand>
</feature>
<feature type="disulfide bond" evidence="5">
    <location>
        <begin position="62"/>
        <end position="73"/>
    </location>
</feature>
<dbReference type="GO" id="GO:0004767">
    <property type="term" value="F:sphingomyelin phosphodiesterase activity"/>
    <property type="evidence" value="ECO:0007669"/>
    <property type="project" value="UniProtKB-UniRule"/>
</dbReference>
<evidence type="ECO:0000256" key="1">
    <source>
        <dbReference type="ARBA" id="ARBA00022801"/>
    </source>
</evidence>
<sequence>MKISILAVFSLAHAVTANWAESIWDDVKHAVNCAGCETVLFALKGVADLGEHAFQTVLTDVCDISGTEDKDVCSGLIAAESPALYYNIKNLGVKSHTSKVLCAQLFGLCQFPAVRPYNLTFPSPKPTTSRPPPSGQSPIRVAHISDTHVDLSYETGSNYECSKPICCRVYTDEDAPGNTSFPCGPYGNTNCDPPLRLEESMMAAIKSLNPAFSIYTGDVVAHDLWMVDKTEVLDDFNATYSMLDQLDLVYAAVGNHDTTPVNLFPSTQLPDKDNQWAYDALTAEWKSLTNSSIQTTEYGSYSAIYENLRIISYNSIFYYQDNFYAYTDPMAHDPSNQLTWLIDQLHEAESANQRVWLISHIPTGGVDHLHDYSHYIDEIVQRYEATISALFFGHTHTDLFQIAYSDYKNRAWDTASAIGYVAPSLTPTSGPPAFRIYDIDPVTFAVLDYTVYIANISNPSYQSNPKWEKYYSAKEAYGSLLSPPVTDSSSELTPSFWHNVTALMEKDDSVFQDWWSRTTRGYNVTTCTGDCAKKEICALRGADAQYNCVTATPGFHFDKREESEQKPRPECEDGLGRVLGDMIHKKDFVDLLHERTAQYQHR</sequence>
<proteinExistence type="inferred from homology"/>
<feature type="signal peptide" evidence="6">
    <location>
        <begin position="1"/>
        <end position="20"/>
    </location>
</feature>
<dbReference type="GO" id="GO:0016798">
    <property type="term" value="F:hydrolase activity, acting on glycosyl bonds"/>
    <property type="evidence" value="ECO:0007669"/>
    <property type="project" value="UniProtKB-KW"/>
</dbReference>
<feature type="binding site" evidence="4">
    <location>
        <position position="148"/>
    </location>
    <ligand>
        <name>Zn(2+)</name>
        <dbReference type="ChEBI" id="CHEBI:29105"/>
        <label>1</label>
    </ligand>
</feature>
<keyword evidence="4" id="KW-0479">Metal-binding</keyword>
<feature type="binding site" evidence="4">
    <location>
        <position position="394"/>
    </location>
    <ligand>
        <name>Zn(2+)</name>
        <dbReference type="ChEBI" id="CHEBI:29105"/>
        <label>2</label>
    </ligand>
</feature>
<feature type="binding site" evidence="4">
    <location>
        <position position="360"/>
    </location>
    <ligand>
        <name>Zn(2+)</name>
        <dbReference type="ChEBI" id="CHEBI:29105"/>
        <label>2</label>
    </ligand>
</feature>
<evidence type="ECO:0000256" key="3">
    <source>
        <dbReference type="PIRNR" id="PIRNR000948"/>
    </source>
</evidence>
<keyword evidence="5" id="KW-1015">Disulfide bond</keyword>
<dbReference type="Gene3D" id="3.60.21.10">
    <property type="match status" value="1"/>
</dbReference>
<dbReference type="PANTHER" id="PTHR10340">
    <property type="entry name" value="SPHINGOMYELIN PHOSPHODIESTERASE"/>
    <property type="match status" value="1"/>
</dbReference>
<dbReference type="RefSeq" id="XP_040694873.1">
    <property type="nucleotide sequence ID" value="XM_040830123.1"/>
</dbReference>
<dbReference type="InterPro" id="IPR029052">
    <property type="entry name" value="Metallo-depent_PP-like"/>
</dbReference>
<evidence type="ECO:0000256" key="4">
    <source>
        <dbReference type="PIRSR" id="PIRSR000948-1"/>
    </source>
</evidence>
<dbReference type="InterPro" id="IPR011160">
    <property type="entry name" value="Sphingomy_PDE"/>
</dbReference>
<protein>
    <recommendedName>
        <fullName evidence="3">Sphingomyelin phosphodiesterase</fullName>
    </recommendedName>
</protein>
<dbReference type="SUPFAM" id="SSF56300">
    <property type="entry name" value="Metallo-dependent phosphatases"/>
    <property type="match status" value="1"/>
</dbReference>
<keyword evidence="2" id="KW-0325">Glycoprotein</keyword>
<gene>
    <name evidence="8" type="ORF">ASPWEDRAFT_167228</name>
</gene>
<feature type="disulfide bond" evidence="5">
    <location>
        <begin position="527"/>
        <end position="531"/>
    </location>
</feature>
<feature type="binding site" evidence="4">
    <location>
        <position position="146"/>
    </location>
    <ligand>
        <name>Zn(2+)</name>
        <dbReference type="ChEBI" id="CHEBI:29105"/>
        <label>1</label>
    </ligand>
</feature>
<organism evidence="8 9">
    <name type="scientific">Aspergillus wentii DTO 134E9</name>
    <dbReference type="NCBI Taxonomy" id="1073089"/>
    <lineage>
        <taxon>Eukaryota</taxon>
        <taxon>Fungi</taxon>
        <taxon>Dikarya</taxon>
        <taxon>Ascomycota</taxon>
        <taxon>Pezizomycotina</taxon>
        <taxon>Eurotiomycetes</taxon>
        <taxon>Eurotiomycetidae</taxon>
        <taxon>Eurotiales</taxon>
        <taxon>Aspergillaceae</taxon>
        <taxon>Aspergillus</taxon>
        <taxon>Aspergillus subgen. Cremei</taxon>
    </lineage>
</organism>
<dbReference type="InterPro" id="IPR004843">
    <property type="entry name" value="Calcineurin-like_PHP"/>
</dbReference>
<dbReference type="GeneID" id="63745971"/>
<dbReference type="InterPro" id="IPR041805">
    <property type="entry name" value="ASMase/PPN1_MPP"/>
</dbReference>
<feature type="binding site" evidence="4">
    <location>
        <position position="255"/>
    </location>
    <ligand>
        <name>Zn(2+)</name>
        <dbReference type="ChEBI" id="CHEBI:29105"/>
        <label>2</label>
    </ligand>
</feature>
<dbReference type="PIRSF" id="PIRSF000948">
    <property type="entry name" value="Sphingomy_PDE"/>
    <property type="match status" value="1"/>
</dbReference>
<dbReference type="PANTHER" id="PTHR10340:SF34">
    <property type="entry name" value="SPHINGOMYELIN PHOSPHODIESTERASE"/>
    <property type="match status" value="1"/>
</dbReference>
<keyword evidence="1 3" id="KW-0378">Hydrolase</keyword>
<feature type="binding site" evidence="4">
    <location>
        <position position="218"/>
    </location>
    <ligand>
        <name>Zn(2+)</name>
        <dbReference type="ChEBI" id="CHEBI:29105"/>
        <label>1</label>
    </ligand>
</feature>
<evidence type="ECO:0000313" key="8">
    <source>
        <dbReference type="EMBL" id="OJJ41197.1"/>
    </source>
</evidence>